<dbReference type="SUPFAM" id="SSF49998">
    <property type="entry name" value="Amine oxidase catalytic domain"/>
    <property type="match status" value="1"/>
</dbReference>
<sequence length="253" mass="29046">MSSNSRDVIFDEENTWNWDDLQYSQTFVDSELEDERQQLLDESIQASLELDGSPNEVSTTTIVEEDVSCPSHTRWRPSWMGDFEVTDIGQTEDPITHFVLYADCDPTTFESAVKESKEVSNLTGMLLGFDARVGPVISLASFYDADKKKHRQVMYRSFISELFVPYQDPTEEWYHITFFDCREYGFGIYVVSLEPLNDCPSNAVFVDGYYAGQDGKPVKVPDVMCVFERHFGDVMWRHTEVEIPDQKVVDCAS</sequence>
<protein>
    <recommendedName>
        <fullName evidence="1">Amine oxidase</fullName>
        <ecNumber evidence="1">1.4.3.-</ecNumber>
    </recommendedName>
</protein>
<keyword evidence="1" id="KW-0801">TPQ</keyword>
<keyword evidence="1" id="KW-0186">Copper</keyword>
<dbReference type="PANTHER" id="PTHR10638">
    <property type="entry name" value="COPPER AMINE OXIDASE"/>
    <property type="match status" value="1"/>
</dbReference>
<proteinExistence type="inferred from homology"/>
<dbReference type="InterPro" id="IPR015798">
    <property type="entry name" value="Cu_amine_oxidase_C"/>
</dbReference>
<comment type="PTM">
    <text evidence="1">Topaquinone (TPQ) is generated by copper-dependent autoxidation of a specific tyrosyl residue.</text>
</comment>
<dbReference type="Pfam" id="PF01179">
    <property type="entry name" value="Cu_amine_oxid"/>
    <property type="match status" value="1"/>
</dbReference>
<dbReference type="EMBL" id="JBBPBN010000032">
    <property type="protein sequence ID" value="KAK9003755.1"/>
    <property type="molecule type" value="Genomic_DNA"/>
</dbReference>
<evidence type="ECO:0000256" key="1">
    <source>
        <dbReference type="RuleBase" id="RU000672"/>
    </source>
</evidence>
<reference evidence="3 4" key="1">
    <citation type="journal article" date="2024" name="G3 (Bethesda)">
        <title>Genome assembly of Hibiscus sabdariffa L. provides insights into metabolisms of medicinal natural products.</title>
        <authorList>
            <person name="Kim T."/>
        </authorList>
    </citation>
    <scope>NUCLEOTIDE SEQUENCE [LARGE SCALE GENOMIC DNA]</scope>
    <source>
        <strain evidence="3">TK-2024</strain>
        <tissue evidence="3">Old leaves</tissue>
    </source>
</reference>
<dbReference type="Proteomes" id="UP001396334">
    <property type="component" value="Unassembled WGS sequence"/>
</dbReference>
<feature type="domain" description="Copper amine oxidase catalytic" evidence="2">
    <location>
        <begin position="125"/>
        <end position="247"/>
    </location>
</feature>
<accession>A0ABR2QT92</accession>
<name>A0ABR2QT92_9ROSI</name>
<keyword evidence="1" id="KW-0479">Metal-binding</keyword>
<evidence type="ECO:0000259" key="2">
    <source>
        <dbReference type="Pfam" id="PF01179"/>
    </source>
</evidence>
<comment type="similarity">
    <text evidence="1">Belongs to the copper/topaquinone oxidase family.</text>
</comment>
<keyword evidence="4" id="KW-1185">Reference proteome</keyword>
<dbReference type="Gene3D" id="2.70.98.20">
    <property type="entry name" value="Copper amine oxidase, catalytic domain"/>
    <property type="match status" value="1"/>
</dbReference>
<organism evidence="3 4">
    <name type="scientific">Hibiscus sabdariffa</name>
    <name type="common">roselle</name>
    <dbReference type="NCBI Taxonomy" id="183260"/>
    <lineage>
        <taxon>Eukaryota</taxon>
        <taxon>Viridiplantae</taxon>
        <taxon>Streptophyta</taxon>
        <taxon>Embryophyta</taxon>
        <taxon>Tracheophyta</taxon>
        <taxon>Spermatophyta</taxon>
        <taxon>Magnoliopsida</taxon>
        <taxon>eudicotyledons</taxon>
        <taxon>Gunneridae</taxon>
        <taxon>Pentapetalae</taxon>
        <taxon>rosids</taxon>
        <taxon>malvids</taxon>
        <taxon>Malvales</taxon>
        <taxon>Malvaceae</taxon>
        <taxon>Malvoideae</taxon>
        <taxon>Hibiscus</taxon>
    </lineage>
</organism>
<comment type="caution">
    <text evidence="3">The sequence shown here is derived from an EMBL/GenBank/DDBJ whole genome shotgun (WGS) entry which is preliminary data.</text>
</comment>
<keyword evidence="1" id="KW-0560">Oxidoreductase</keyword>
<evidence type="ECO:0000313" key="3">
    <source>
        <dbReference type="EMBL" id="KAK9003755.1"/>
    </source>
</evidence>
<dbReference type="PANTHER" id="PTHR10638:SF87">
    <property type="entry name" value="AMINE OXIDASE [COPPER-CONTAINING] ALPHA 2, PEROXISOMAL-RELATED"/>
    <property type="match status" value="1"/>
</dbReference>
<dbReference type="InterPro" id="IPR036460">
    <property type="entry name" value="Cu_amine_oxidase_C_sf"/>
</dbReference>
<gene>
    <name evidence="3" type="ORF">V6N11_018654</name>
</gene>
<comment type="cofactor">
    <cofactor evidence="1">
        <name>Cu cation</name>
        <dbReference type="ChEBI" id="CHEBI:23378"/>
    </cofactor>
    <text evidence="1">Contains 1 topaquinone per subunit.</text>
</comment>
<dbReference type="InterPro" id="IPR000269">
    <property type="entry name" value="Cu_amine_oxidase"/>
</dbReference>
<dbReference type="EC" id="1.4.3.-" evidence="1"/>
<evidence type="ECO:0000313" key="4">
    <source>
        <dbReference type="Proteomes" id="UP001396334"/>
    </source>
</evidence>